<feature type="region of interest" description="Disordered" evidence="1">
    <location>
        <begin position="325"/>
        <end position="367"/>
    </location>
</feature>
<gene>
    <name evidence="2" type="ORF">L210DRAFT_2526313</name>
</gene>
<organism evidence="2 3">
    <name type="scientific">Boletus edulis BED1</name>
    <dbReference type="NCBI Taxonomy" id="1328754"/>
    <lineage>
        <taxon>Eukaryota</taxon>
        <taxon>Fungi</taxon>
        <taxon>Dikarya</taxon>
        <taxon>Basidiomycota</taxon>
        <taxon>Agaricomycotina</taxon>
        <taxon>Agaricomycetes</taxon>
        <taxon>Agaricomycetidae</taxon>
        <taxon>Boletales</taxon>
        <taxon>Boletineae</taxon>
        <taxon>Boletaceae</taxon>
        <taxon>Boletoideae</taxon>
        <taxon>Boletus</taxon>
    </lineage>
</organism>
<dbReference type="AlphaFoldDB" id="A0AAD4BMV7"/>
<feature type="region of interest" description="Disordered" evidence="1">
    <location>
        <begin position="274"/>
        <end position="311"/>
    </location>
</feature>
<sequence>MHTRNGQQHHPEAHRRDQPHGPKLGNGVLSALLALYGHDHEHDDEGSASGSSSPGGRSRSNSDAGSDDGILPKPNRPWVSDQDGTHDHFASKGPRDVKDKHPGKFSLGRSLKGGSASSILAHFRTPSLPTAPTTAALIAGAGTLTGAAAPQQATLAPNLKKTGYNLIRYSVEEVPKDIARTPNVIARGLRRTRSTDSGIVTTDHRASEEKESEAGSPDTFGATIVASPTTEGLVGRPKAGRDQPVYTPGGRKGWTGRLKDLPLAMHLSPSHLRALSSPHAGAGKGLHTPGGSGTVTPVTASAAGTPVDEFGEKKDYFNLKDIEKDTQRIKEQQRKERHKQREREKRRKRKQAEVYVRHPLSSVSPFD</sequence>
<feature type="region of interest" description="Disordered" evidence="1">
    <location>
        <begin position="1"/>
        <end position="111"/>
    </location>
</feature>
<accession>A0AAD4BMV7</accession>
<reference evidence="2" key="1">
    <citation type="submission" date="2019-10" db="EMBL/GenBank/DDBJ databases">
        <authorList>
            <consortium name="DOE Joint Genome Institute"/>
            <person name="Kuo A."/>
            <person name="Miyauchi S."/>
            <person name="Kiss E."/>
            <person name="Drula E."/>
            <person name="Kohler A."/>
            <person name="Sanchez-Garcia M."/>
            <person name="Andreopoulos B."/>
            <person name="Barry K.W."/>
            <person name="Bonito G."/>
            <person name="Buee M."/>
            <person name="Carver A."/>
            <person name="Chen C."/>
            <person name="Cichocki N."/>
            <person name="Clum A."/>
            <person name="Culley D."/>
            <person name="Crous P.W."/>
            <person name="Fauchery L."/>
            <person name="Girlanda M."/>
            <person name="Hayes R."/>
            <person name="Keri Z."/>
            <person name="LaButti K."/>
            <person name="Lipzen A."/>
            <person name="Lombard V."/>
            <person name="Magnuson J."/>
            <person name="Maillard F."/>
            <person name="Morin E."/>
            <person name="Murat C."/>
            <person name="Nolan M."/>
            <person name="Ohm R."/>
            <person name="Pangilinan J."/>
            <person name="Pereira M."/>
            <person name="Perotto S."/>
            <person name="Peter M."/>
            <person name="Riley R."/>
            <person name="Sitrit Y."/>
            <person name="Stielow B."/>
            <person name="Szollosi G."/>
            <person name="Zifcakova L."/>
            <person name="Stursova M."/>
            <person name="Spatafora J.W."/>
            <person name="Tedersoo L."/>
            <person name="Vaario L.-M."/>
            <person name="Yamada A."/>
            <person name="Yan M."/>
            <person name="Wang P."/>
            <person name="Xu J."/>
            <person name="Bruns T."/>
            <person name="Baldrian P."/>
            <person name="Vilgalys R."/>
            <person name="Henrissat B."/>
            <person name="Grigoriev I.V."/>
            <person name="Hibbett D."/>
            <person name="Nagy L.G."/>
            <person name="Martin F.M."/>
        </authorList>
    </citation>
    <scope>NUCLEOTIDE SEQUENCE</scope>
    <source>
        <strain evidence="2">BED1</strain>
    </source>
</reference>
<feature type="region of interest" description="Disordered" evidence="1">
    <location>
        <begin position="195"/>
        <end position="257"/>
    </location>
</feature>
<feature type="compositionally biased region" description="Basic and acidic residues" evidence="1">
    <location>
        <begin position="83"/>
        <end position="102"/>
    </location>
</feature>
<feature type="compositionally biased region" description="Gly residues" evidence="1">
    <location>
        <begin position="282"/>
        <end position="293"/>
    </location>
</feature>
<dbReference type="EMBL" id="WHUW01000025">
    <property type="protein sequence ID" value="KAF8435403.1"/>
    <property type="molecule type" value="Genomic_DNA"/>
</dbReference>
<comment type="caution">
    <text evidence="2">The sequence shown here is derived from an EMBL/GenBank/DDBJ whole genome shotgun (WGS) entry which is preliminary data.</text>
</comment>
<evidence type="ECO:0000313" key="2">
    <source>
        <dbReference type="EMBL" id="KAF8435403.1"/>
    </source>
</evidence>
<keyword evidence="3" id="KW-1185">Reference proteome</keyword>
<feature type="compositionally biased region" description="Basic and acidic residues" evidence="1">
    <location>
        <begin position="9"/>
        <end position="20"/>
    </location>
</feature>
<proteinExistence type="predicted"/>
<reference evidence="2" key="2">
    <citation type="journal article" date="2020" name="Nat. Commun.">
        <title>Large-scale genome sequencing of mycorrhizal fungi provides insights into the early evolution of symbiotic traits.</title>
        <authorList>
            <person name="Miyauchi S."/>
            <person name="Kiss E."/>
            <person name="Kuo A."/>
            <person name="Drula E."/>
            <person name="Kohler A."/>
            <person name="Sanchez-Garcia M."/>
            <person name="Morin E."/>
            <person name="Andreopoulos B."/>
            <person name="Barry K.W."/>
            <person name="Bonito G."/>
            <person name="Buee M."/>
            <person name="Carver A."/>
            <person name="Chen C."/>
            <person name="Cichocki N."/>
            <person name="Clum A."/>
            <person name="Culley D."/>
            <person name="Crous P.W."/>
            <person name="Fauchery L."/>
            <person name="Girlanda M."/>
            <person name="Hayes R.D."/>
            <person name="Keri Z."/>
            <person name="LaButti K."/>
            <person name="Lipzen A."/>
            <person name="Lombard V."/>
            <person name="Magnuson J."/>
            <person name="Maillard F."/>
            <person name="Murat C."/>
            <person name="Nolan M."/>
            <person name="Ohm R.A."/>
            <person name="Pangilinan J."/>
            <person name="Pereira M.F."/>
            <person name="Perotto S."/>
            <person name="Peter M."/>
            <person name="Pfister S."/>
            <person name="Riley R."/>
            <person name="Sitrit Y."/>
            <person name="Stielow J.B."/>
            <person name="Szollosi G."/>
            <person name="Zifcakova L."/>
            <person name="Stursova M."/>
            <person name="Spatafora J.W."/>
            <person name="Tedersoo L."/>
            <person name="Vaario L.M."/>
            <person name="Yamada A."/>
            <person name="Yan M."/>
            <person name="Wang P."/>
            <person name="Xu J."/>
            <person name="Bruns T."/>
            <person name="Baldrian P."/>
            <person name="Vilgalys R."/>
            <person name="Dunand C."/>
            <person name="Henrissat B."/>
            <person name="Grigoriev I.V."/>
            <person name="Hibbett D."/>
            <person name="Nagy L.G."/>
            <person name="Martin F.M."/>
        </authorList>
    </citation>
    <scope>NUCLEOTIDE SEQUENCE</scope>
    <source>
        <strain evidence="2">BED1</strain>
    </source>
</reference>
<feature type="compositionally biased region" description="Low complexity" evidence="1">
    <location>
        <begin position="47"/>
        <end position="62"/>
    </location>
</feature>
<evidence type="ECO:0000256" key="1">
    <source>
        <dbReference type="SAM" id="MobiDB-lite"/>
    </source>
</evidence>
<name>A0AAD4BMV7_BOLED</name>
<evidence type="ECO:0000313" key="3">
    <source>
        <dbReference type="Proteomes" id="UP001194468"/>
    </source>
</evidence>
<feature type="compositionally biased region" description="Basic and acidic residues" evidence="1">
    <location>
        <begin position="202"/>
        <end position="213"/>
    </location>
</feature>
<dbReference type="Proteomes" id="UP001194468">
    <property type="component" value="Unassembled WGS sequence"/>
</dbReference>
<feature type="compositionally biased region" description="Basic and acidic residues" evidence="1">
    <location>
        <begin position="325"/>
        <end position="343"/>
    </location>
</feature>
<protein>
    <submittedName>
        <fullName evidence="2">Uncharacterized protein</fullName>
    </submittedName>
</protein>